<organism evidence="3">
    <name type="scientific">Burkholderia pseudomallei</name>
    <name type="common">Pseudomonas pseudomallei</name>
    <dbReference type="NCBI Taxonomy" id="28450"/>
    <lineage>
        <taxon>Bacteria</taxon>
        <taxon>Pseudomonadati</taxon>
        <taxon>Pseudomonadota</taxon>
        <taxon>Betaproteobacteria</taxon>
        <taxon>Burkholderiales</taxon>
        <taxon>Burkholderiaceae</taxon>
        <taxon>Burkholderia</taxon>
        <taxon>pseudomallei group</taxon>
    </lineage>
</organism>
<dbReference type="InterPro" id="IPR050356">
    <property type="entry name" value="SulA_CellDiv_inhibitor"/>
</dbReference>
<gene>
    <name evidence="3" type="ORF">pBPS007</name>
</gene>
<dbReference type="CDD" id="cd03468">
    <property type="entry name" value="PolY_like"/>
    <property type="match status" value="1"/>
</dbReference>
<name>A0A0C5B268_BURPE</name>
<dbReference type="PANTHER" id="PTHR35369:SF2">
    <property type="entry name" value="BLR3025 PROTEIN"/>
    <property type="match status" value="1"/>
</dbReference>
<sequence length="492" mass="54119">MPVWIGVCLPSLNLESFRPRSPAPSPDDARGLVVLEGGRVVAFDRAARALGVVTGMRRGGVLSLAPDAQIRERDAARERELVLGVAYALLQFTPSVVDADEAVVLLDVTASLRLFHGIRALRRRVRDVVASFGVSAAISVASTGPAAWMVARGLRGGLALSARSLRRALARVPLVVAPDARRYAMWFDELGCETLADLQRLPRAGLKKRCGTQLLDWLDQVAGTAPAAYDWLDMPPSFDTRVELMDRVEHAEALLFVARRLILQLTGWLTAKQLDVAAFALLLEHERGRDAVAPTEIEIVLGAPTRFEEHLTRLVKERLGHVELAGPVIAVRLVARRVQEAAAPSDSLFPEPGGTPHDHARLLELLTARLGAENVLVPSPMADYRPEPAARWVPMRDAPKASPLPADLPRPAWLLAKPVPLLMRHHRPFYGTPLRMVSPGERIEGGWQDGQTVTRDYFVAEDDSGICYWIYKERPTASDDNEPRFFLHGLFG</sequence>
<dbReference type="PANTHER" id="PTHR35369">
    <property type="entry name" value="BLR3025 PROTEIN-RELATED"/>
    <property type="match status" value="1"/>
</dbReference>
<geneLocation type="plasmid" evidence="3">
    <name>pBPSE01</name>
</geneLocation>
<dbReference type="RefSeq" id="WP_058034961.1">
    <property type="nucleotide sequence ID" value="NZ_KF418775.1"/>
</dbReference>
<evidence type="ECO:0000259" key="2">
    <source>
        <dbReference type="Pfam" id="PF00817"/>
    </source>
</evidence>
<dbReference type="SUPFAM" id="SSF56672">
    <property type="entry name" value="DNA/RNA polymerases"/>
    <property type="match status" value="1"/>
</dbReference>
<keyword evidence="1" id="KW-0227">DNA damage</keyword>
<protein>
    <submittedName>
        <fullName evidence="3">Nucleotidyltransferase/DNA polymerase</fullName>
    </submittedName>
</protein>
<dbReference type="EMBL" id="KF418775">
    <property type="protein sequence ID" value="AJL34890.1"/>
    <property type="molecule type" value="Genomic_DNA"/>
</dbReference>
<dbReference type="Pfam" id="PF00817">
    <property type="entry name" value="IMS"/>
    <property type="match status" value="1"/>
</dbReference>
<keyword evidence="3" id="KW-0808">Transferase</keyword>
<dbReference type="InterPro" id="IPR001126">
    <property type="entry name" value="UmuC"/>
</dbReference>
<evidence type="ECO:0000313" key="3">
    <source>
        <dbReference type="EMBL" id="AJL34890.1"/>
    </source>
</evidence>
<dbReference type="AlphaFoldDB" id="A0A0C5B268"/>
<evidence type="ECO:0000256" key="1">
    <source>
        <dbReference type="ARBA" id="ARBA00022763"/>
    </source>
</evidence>
<keyword evidence="3" id="KW-0614">Plasmid</keyword>
<accession>A0A0C5B268</accession>
<dbReference type="InterPro" id="IPR043502">
    <property type="entry name" value="DNA/RNA_pol_sf"/>
</dbReference>
<feature type="domain" description="UmuC" evidence="2">
    <location>
        <begin position="32"/>
        <end position="151"/>
    </location>
</feature>
<dbReference type="GO" id="GO:0006281">
    <property type="term" value="P:DNA repair"/>
    <property type="evidence" value="ECO:0007669"/>
    <property type="project" value="InterPro"/>
</dbReference>
<proteinExistence type="predicted"/>
<dbReference type="GO" id="GO:0016740">
    <property type="term" value="F:transferase activity"/>
    <property type="evidence" value="ECO:0007669"/>
    <property type="project" value="UniProtKB-KW"/>
</dbReference>
<reference evidence="3" key="1">
    <citation type="submission" date="2013-07" db="EMBL/GenBank/DDBJ databases">
        <title>Complete sequence of a native Burkholderia pseudomallei plasmid.</title>
        <authorList>
            <person name="Stone J.K."/>
            <person name="Bollig M.C."/>
            <person name="Gibbons H.S."/>
            <person name="Mayo M."/>
            <person name="Currie B.J."/>
            <person name="Keim P."/>
            <person name="Tuanyok A."/>
        </authorList>
    </citation>
    <scope>NUCLEOTIDE SEQUENCE</scope>
    <source>
        <strain evidence="3">MSHR1950</strain>
        <plasmid evidence="3">pBPSE01</plasmid>
    </source>
</reference>